<accession>A0A2U3PXE2</accession>
<keyword evidence="5" id="KW-1185">Reference proteome</keyword>
<dbReference type="KEGG" id="bvz:BRAD3257_2746"/>
<organism evidence="3 4">
    <name type="scientific">Bradyrhizobium vignae</name>
    <dbReference type="NCBI Taxonomy" id="1549949"/>
    <lineage>
        <taxon>Bacteria</taxon>
        <taxon>Pseudomonadati</taxon>
        <taxon>Pseudomonadota</taxon>
        <taxon>Alphaproteobacteria</taxon>
        <taxon>Hyphomicrobiales</taxon>
        <taxon>Nitrobacteraceae</taxon>
        <taxon>Bradyrhizobium</taxon>
    </lineage>
</organism>
<feature type="transmembrane region" description="Helical" evidence="1">
    <location>
        <begin position="161"/>
        <end position="185"/>
    </location>
</feature>
<feature type="transmembrane region" description="Helical" evidence="1">
    <location>
        <begin position="29"/>
        <end position="50"/>
    </location>
</feature>
<dbReference type="RefSeq" id="WP_122406511.1">
    <property type="nucleotide sequence ID" value="NZ_JAGIKT010000050.1"/>
</dbReference>
<evidence type="ECO:0000313" key="4">
    <source>
        <dbReference type="Proteomes" id="UP000246085"/>
    </source>
</evidence>
<dbReference type="Proteomes" id="UP000246085">
    <property type="component" value="Chromosome BRAD3257"/>
</dbReference>
<dbReference type="AlphaFoldDB" id="A0A2U3PXE2"/>
<keyword evidence="1" id="KW-0472">Membrane</keyword>
<feature type="transmembrane region" description="Helical" evidence="1">
    <location>
        <begin position="192"/>
        <end position="214"/>
    </location>
</feature>
<proteinExistence type="predicted"/>
<evidence type="ECO:0000313" key="5">
    <source>
        <dbReference type="Proteomes" id="UP000669317"/>
    </source>
</evidence>
<dbReference type="GO" id="GO:0140359">
    <property type="term" value="F:ABC-type transporter activity"/>
    <property type="evidence" value="ECO:0007669"/>
    <property type="project" value="InterPro"/>
</dbReference>
<feature type="transmembrane region" description="Helical" evidence="1">
    <location>
        <begin position="290"/>
        <end position="313"/>
    </location>
</feature>
<keyword evidence="1" id="KW-0812">Transmembrane</keyword>
<dbReference type="PANTHER" id="PTHR43471">
    <property type="entry name" value="ABC TRANSPORTER PERMEASE"/>
    <property type="match status" value="1"/>
</dbReference>
<evidence type="ECO:0000256" key="1">
    <source>
        <dbReference type="SAM" id="Phobius"/>
    </source>
</evidence>
<reference evidence="2 5" key="2">
    <citation type="submission" date="2021-03" db="EMBL/GenBank/DDBJ databases">
        <title>Genome Sequence of Bradyrhizobium vignae strain ISRA400.</title>
        <authorList>
            <person name="Tisa L.S."/>
            <person name="Svistoonoff S."/>
            <person name="Hocher V."/>
            <person name="Fall S."/>
            <person name="Zaiya A."/>
            <person name="Naing D."/>
            <person name="Niang N."/>
            <person name="Diouf A."/>
            <person name="Dasylva M.C."/>
            <person name="Toure O."/>
            <person name="Gueye M."/>
            <person name="Gully D."/>
            <person name="Tisseyre P."/>
            <person name="Simpson S."/>
            <person name="Morris K."/>
            <person name="Thomas W.K."/>
        </authorList>
    </citation>
    <scope>NUCLEOTIDE SEQUENCE [LARGE SCALE GENOMIC DNA]</scope>
    <source>
        <strain evidence="2 5">ISRA400</strain>
    </source>
</reference>
<dbReference type="EMBL" id="LS398110">
    <property type="protein sequence ID" value="SPP93814.1"/>
    <property type="molecule type" value="Genomic_DNA"/>
</dbReference>
<feature type="transmembrane region" description="Helical" evidence="1">
    <location>
        <begin position="70"/>
        <end position="95"/>
    </location>
</feature>
<evidence type="ECO:0000313" key="3">
    <source>
        <dbReference type="EMBL" id="SPP93814.1"/>
    </source>
</evidence>
<feature type="transmembrane region" description="Helical" evidence="1">
    <location>
        <begin position="116"/>
        <end position="149"/>
    </location>
</feature>
<name>A0A2U3PXE2_9BRAD</name>
<dbReference type="GO" id="GO:0005886">
    <property type="term" value="C:plasma membrane"/>
    <property type="evidence" value="ECO:0007669"/>
    <property type="project" value="UniProtKB-SubCell"/>
</dbReference>
<keyword evidence="1" id="KW-1133">Transmembrane helix</keyword>
<reference evidence="3 4" key="1">
    <citation type="submission" date="2018-03" db="EMBL/GenBank/DDBJ databases">
        <authorList>
            <person name="Gully D."/>
        </authorList>
    </citation>
    <scope>NUCLEOTIDE SEQUENCE [LARGE SCALE GENOMIC DNA]</scope>
    <source>
        <strain evidence="3">ORS3257</strain>
    </source>
</reference>
<evidence type="ECO:0000313" key="2">
    <source>
        <dbReference type="EMBL" id="MBP0113767.1"/>
    </source>
</evidence>
<gene>
    <name evidence="3" type="ORF">BRAD3257_2746</name>
    <name evidence="2" type="ORF">JWS04_22290</name>
</gene>
<dbReference type="EMBL" id="JAGIKT010000050">
    <property type="protein sequence ID" value="MBP0113767.1"/>
    <property type="molecule type" value="Genomic_DNA"/>
</dbReference>
<dbReference type="Proteomes" id="UP000669317">
    <property type="component" value="Unassembled WGS sequence"/>
</dbReference>
<sequence length="320" mass="34611">MRREGSPFRGLSTVFVKELADHLSSIRMLMLELLIVFTALAALYGAISSLRQNTAEDPFLLLRLFTIDKAPLPSFVAILGFLIPLMAIGLGFDAINSEHNRRTLSRILAQPIYRDALLMGKFLAALATIGISLAALWLLVIGLGLIFLGVPPGGEEIARSLVFLVVAIFYAGVWLSLAMLLSIVFRSPATAALVSLGIWLFLAVLWPMLAPALAQAIAPADPRYALLGLNDPATAIWTQELLRLSPNDLFGEAMLAVLSPTTRTLGPVFLDQLRGAVMGSPLPFGESVMIAWPQTVGLIAGTIVLFAFGYVLFQRQEVRA</sequence>
<dbReference type="Pfam" id="PF12679">
    <property type="entry name" value="ABC2_membrane_2"/>
    <property type="match status" value="1"/>
</dbReference>
<protein>
    <submittedName>
        <fullName evidence="2">ABC transporter permease</fullName>
    </submittedName>
    <submittedName>
        <fullName evidence="3">Putative ABC-2 type transport system permease protein</fullName>
    </submittedName>
</protein>
<dbReference type="PANTHER" id="PTHR43471:SF14">
    <property type="entry name" value="ABC-2 TYPE TRANSPORT SYSTEM PERMEASE PROTEIN"/>
    <property type="match status" value="1"/>
</dbReference>